<name>A0A2H5QL35_CITUN</name>
<keyword evidence="2" id="KW-1185">Reference proteome</keyword>
<dbReference type="AlphaFoldDB" id="A0A2H5QL35"/>
<organism evidence="1 2">
    <name type="scientific">Citrus unshiu</name>
    <name type="common">Satsuma mandarin</name>
    <name type="synonym">Citrus nobilis var. unshiu</name>
    <dbReference type="NCBI Taxonomy" id="55188"/>
    <lineage>
        <taxon>Eukaryota</taxon>
        <taxon>Viridiplantae</taxon>
        <taxon>Streptophyta</taxon>
        <taxon>Embryophyta</taxon>
        <taxon>Tracheophyta</taxon>
        <taxon>Spermatophyta</taxon>
        <taxon>Magnoliopsida</taxon>
        <taxon>eudicotyledons</taxon>
        <taxon>Gunneridae</taxon>
        <taxon>Pentapetalae</taxon>
        <taxon>rosids</taxon>
        <taxon>malvids</taxon>
        <taxon>Sapindales</taxon>
        <taxon>Rutaceae</taxon>
        <taxon>Aurantioideae</taxon>
        <taxon>Citrus</taxon>
    </lineage>
</organism>
<dbReference type="Proteomes" id="UP000236630">
    <property type="component" value="Unassembled WGS sequence"/>
</dbReference>
<sequence length="101" mass="11823">MDFSKLDFSWNHLDLRSNNFIFFDSHLDVFSDCDRRLCIYAIINSRTQLINELCGNLKVYSKSLTGFLLFKKIKITRLRPVELRAAISISLTTHKILRKPS</sequence>
<reference evidence="1 2" key="1">
    <citation type="journal article" date="2017" name="Front. Genet.">
        <title>Draft sequencing of the heterozygous diploid genome of Satsuma (Citrus unshiu Marc.) using a hybrid assembly approach.</title>
        <authorList>
            <person name="Shimizu T."/>
            <person name="Tanizawa Y."/>
            <person name="Mochizuki T."/>
            <person name="Nagasaki H."/>
            <person name="Yoshioka T."/>
            <person name="Toyoda A."/>
            <person name="Fujiyama A."/>
            <person name="Kaminuma E."/>
            <person name="Nakamura Y."/>
        </authorList>
    </citation>
    <scope>NUCLEOTIDE SEQUENCE [LARGE SCALE GENOMIC DNA]</scope>
    <source>
        <strain evidence="2">cv. Miyagawa wase</strain>
    </source>
</reference>
<dbReference type="EMBL" id="BDQV01000470">
    <property type="protein sequence ID" value="GAY65334.1"/>
    <property type="molecule type" value="Genomic_DNA"/>
</dbReference>
<comment type="caution">
    <text evidence="1">The sequence shown here is derived from an EMBL/GenBank/DDBJ whole genome shotgun (WGS) entry which is preliminary data.</text>
</comment>
<evidence type="ECO:0000313" key="1">
    <source>
        <dbReference type="EMBL" id="GAY65334.1"/>
    </source>
</evidence>
<evidence type="ECO:0000313" key="2">
    <source>
        <dbReference type="Proteomes" id="UP000236630"/>
    </source>
</evidence>
<protein>
    <submittedName>
        <fullName evidence="1">Uncharacterized protein</fullName>
    </submittedName>
</protein>
<proteinExistence type="predicted"/>
<gene>
    <name evidence="1" type="ORF">CUMW_240330</name>
</gene>
<accession>A0A2H5QL35</accession>